<dbReference type="PROSITE" id="PS50893">
    <property type="entry name" value="ABC_TRANSPORTER_2"/>
    <property type="match status" value="1"/>
</dbReference>
<dbReference type="GO" id="GO:0016887">
    <property type="term" value="F:ATP hydrolysis activity"/>
    <property type="evidence" value="ECO:0007669"/>
    <property type="project" value="InterPro"/>
</dbReference>
<dbReference type="InterPro" id="IPR003439">
    <property type="entry name" value="ABC_transporter-like_ATP-bd"/>
</dbReference>
<evidence type="ECO:0000256" key="1">
    <source>
        <dbReference type="ARBA" id="ARBA00022448"/>
    </source>
</evidence>
<evidence type="ECO:0000256" key="2">
    <source>
        <dbReference type="ARBA" id="ARBA00022741"/>
    </source>
</evidence>
<dbReference type="GO" id="GO:0043190">
    <property type="term" value="C:ATP-binding cassette (ABC) transporter complex"/>
    <property type="evidence" value="ECO:0007669"/>
    <property type="project" value="InterPro"/>
</dbReference>
<dbReference type="PANTHER" id="PTHR42781:SF4">
    <property type="entry name" value="SPERMIDINE_PUTRESCINE IMPORT ATP-BINDING PROTEIN POTA"/>
    <property type="match status" value="1"/>
</dbReference>
<dbReference type="InterPro" id="IPR008995">
    <property type="entry name" value="Mo/tungstate-bd_C_term_dom"/>
</dbReference>
<name>A0A7I7QX38_9MYCO</name>
<dbReference type="RefSeq" id="WP_163800467.1">
    <property type="nucleotide sequence ID" value="NZ_AP022588.1"/>
</dbReference>
<dbReference type="InterPro" id="IPR027417">
    <property type="entry name" value="P-loop_NTPase"/>
</dbReference>
<keyword evidence="3 6" id="KW-0067">ATP-binding</keyword>
<proteinExistence type="predicted"/>
<dbReference type="InterPro" id="IPR017871">
    <property type="entry name" value="ABC_transporter-like_CS"/>
</dbReference>
<dbReference type="PROSITE" id="PS00211">
    <property type="entry name" value="ABC_TRANSPORTER_1"/>
    <property type="match status" value="1"/>
</dbReference>
<feature type="domain" description="ABC transporter" evidence="5">
    <location>
        <begin position="23"/>
        <end position="261"/>
    </location>
</feature>
<dbReference type="Proteomes" id="UP000467193">
    <property type="component" value="Chromosome"/>
</dbReference>
<dbReference type="AlphaFoldDB" id="A0A7I7QX38"/>
<dbReference type="Gene3D" id="3.40.50.300">
    <property type="entry name" value="P-loop containing nucleotide triphosphate hydrolases"/>
    <property type="match status" value="1"/>
</dbReference>
<dbReference type="SUPFAM" id="SSF50331">
    <property type="entry name" value="MOP-like"/>
    <property type="match status" value="1"/>
</dbReference>
<sequence>MLSGRTDASTTAGTDTRTSEPQIELVGVRKVFADRGNGRGAEVVAVHGADLTVFDGELFAILGPSGSGKTTVLRMIAGFDEPTAGTIRLGGTDVVGVPARLRDVNTVFQDYALFPHMTVAENVEYGLKVKGVSRSERRTRTAEVLELVRLADFGPRRPTQLSGGQRQRVALARALVGRPRVLLLDEPLGALDLKLREQMQVELKAIQREIGITFVIVTHDQDEALTLCDRLAVFNDGRIEQVGAAREVYEHPANRFVADFVGTSNVFDGDDARALIGRSGSFSVRPENIAVLPADDVGAAGMRTVEATVAEVIYSGATTRVAAITAPGVTLTATVLSASATWARDLDHGTRITLAWPENAVHDLST</sequence>
<dbReference type="GO" id="GO:0005524">
    <property type="term" value="F:ATP binding"/>
    <property type="evidence" value="ECO:0007669"/>
    <property type="project" value="UniProtKB-KW"/>
</dbReference>
<dbReference type="EMBL" id="AP022588">
    <property type="protein sequence ID" value="BBY30904.1"/>
    <property type="molecule type" value="Genomic_DNA"/>
</dbReference>
<keyword evidence="1" id="KW-0813">Transport</keyword>
<dbReference type="Gene3D" id="2.40.50.100">
    <property type="match status" value="1"/>
</dbReference>
<dbReference type="SUPFAM" id="SSF52540">
    <property type="entry name" value="P-loop containing nucleoside triphosphate hydrolases"/>
    <property type="match status" value="1"/>
</dbReference>
<accession>A0A7I7QX38</accession>
<keyword evidence="2" id="KW-0547">Nucleotide-binding</keyword>
<dbReference type="GO" id="GO:0022857">
    <property type="term" value="F:transmembrane transporter activity"/>
    <property type="evidence" value="ECO:0007669"/>
    <property type="project" value="InterPro"/>
</dbReference>
<evidence type="ECO:0000256" key="4">
    <source>
        <dbReference type="SAM" id="MobiDB-lite"/>
    </source>
</evidence>
<evidence type="ECO:0000259" key="5">
    <source>
        <dbReference type="PROSITE" id="PS50893"/>
    </source>
</evidence>
<evidence type="ECO:0000256" key="3">
    <source>
        <dbReference type="ARBA" id="ARBA00022840"/>
    </source>
</evidence>
<dbReference type="KEGG" id="msei:MSEDJ_50000"/>
<evidence type="ECO:0000313" key="7">
    <source>
        <dbReference type="Proteomes" id="UP000467193"/>
    </source>
</evidence>
<dbReference type="PANTHER" id="PTHR42781">
    <property type="entry name" value="SPERMIDINE/PUTRESCINE IMPORT ATP-BINDING PROTEIN POTA"/>
    <property type="match status" value="1"/>
</dbReference>
<gene>
    <name evidence="6" type="ORF">MSEDJ_50000</name>
</gene>
<dbReference type="InterPro" id="IPR003593">
    <property type="entry name" value="AAA+_ATPase"/>
</dbReference>
<dbReference type="FunFam" id="3.40.50.300:FF:000133">
    <property type="entry name" value="Spermidine/putrescine import ATP-binding protein PotA"/>
    <property type="match status" value="1"/>
</dbReference>
<organism evidence="6 7">
    <name type="scientific">Mycolicibacterium sediminis</name>
    <dbReference type="NCBI Taxonomy" id="1286180"/>
    <lineage>
        <taxon>Bacteria</taxon>
        <taxon>Bacillati</taxon>
        <taxon>Actinomycetota</taxon>
        <taxon>Actinomycetes</taxon>
        <taxon>Mycobacteriales</taxon>
        <taxon>Mycobacteriaceae</taxon>
        <taxon>Mycolicibacterium</taxon>
    </lineage>
</organism>
<dbReference type="Pfam" id="PF08402">
    <property type="entry name" value="TOBE_2"/>
    <property type="match status" value="1"/>
</dbReference>
<feature type="region of interest" description="Disordered" evidence="4">
    <location>
        <begin position="1"/>
        <end position="20"/>
    </location>
</feature>
<dbReference type="Pfam" id="PF00005">
    <property type="entry name" value="ABC_tran"/>
    <property type="match status" value="1"/>
</dbReference>
<dbReference type="InterPro" id="IPR013611">
    <property type="entry name" value="Transp-assoc_OB_typ2"/>
</dbReference>
<dbReference type="InterPro" id="IPR050093">
    <property type="entry name" value="ABC_SmlMolc_Importer"/>
</dbReference>
<reference evidence="6 7" key="1">
    <citation type="journal article" date="2019" name="Emerg. Microbes Infect.">
        <title>Comprehensive subspecies identification of 175 nontuberculous mycobacteria species based on 7547 genomic profiles.</title>
        <authorList>
            <person name="Matsumoto Y."/>
            <person name="Kinjo T."/>
            <person name="Motooka D."/>
            <person name="Nabeya D."/>
            <person name="Jung N."/>
            <person name="Uechi K."/>
            <person name="Horii T."/>
            <person name="Iida T."/>
            <person name="Fujita J."/>
            <person name="Nakamura S."/>
        </authorList>
    </citation>
    <scope>NUCLEOTIDE SEQUENCE [LARGE SCALE GENOMIC DNA]</scope>
    <source>
        <strain evidence="6 7">JCM 17899</strain>
    </source>
</reference>
<dbReference type="SMART" id="SM00382">
    <property type="entry name" value="AAA"/>
    <property type="match status" value="1"/>
</dbReference>
<evidence type="ECO:0000313" key="6">
    <source>
        <dbReference type="EMBL" id="BBY30904.1"/>
    </source>
</evidence>
<protein>
    <submittedName>
        <fullName evidence="6">ABC transporter ATP-binding protein</fullName>
    </submittedName>
</protein>
<keyword evidence="7" id="KW-1185">Reference proteome</keyword>